<dbReference type="RefSeq" id="WP_208626105.1">
    <property type="nucleotide sequence ID" value="NZ_FXAT01000006.1"/>
</dbReference>
<keyword evidence="5 6" id="KW-0472">Membrane</keyword>
<dbReference type="GO" id="GO:0005886">
    <property type="term" value="C:plasma membrane"/>
    <property type="evidence" value="ECO:0007669"/>
    <property type="project" value="UniProtKB-SubCell"/>
</dbReference>
<keyword evidence="2" id="KW-1003">Cell membrane</keyword>
<accession>A0A1X7LJQ9</accession>
<keyword evidence="4 6" id="KW-1133">Transmembrane helix</keyword>
<evidence type="ECO:0000256" key="5">
    <source>
        <dbReference type="ARBA" id="ARBA00023136"/>
    </source>
</evidence>
<dbReference type="InterPro" id="IPR018461">
    <property type="entry name" value="Na/H_Antiport_NhaC-like_C"/>
</dbReference>
<keyword evidence="9" id="KW-1185">Reference proteome</keyword>
<feature type="transmembrane region" description="Helical" evidence="6">
    <location>
        <begin position="20"/>
        <end position="42"/>
    </location>
</feature>
<feature type="domain" description="Na+/H+ antiporter NhaC-like C-terminal" evidence="7">
    <location>
        <begin position="5"/>
        <end position="45"/>
    </location>
</feature>
<keyword evidence="3 6" id="KW-0812">Transmembrane</keyword>
<evidence type="ECO:0000313" key="9">
    <source>
        <dbReference type="Proteomes" id="UP000193228"/>
    </source>
</evidence>
<reference evidence="9" key="1">
    <citation type="submission" date="2017-04" db="EMBL/GenBank/DDBJ databases">
        <authorList>
            <person name="Varghese N."/>
            <person name="Submissions S."/>
        </authorList>
    </citation>
    <scope>NUCLEOTIDE SEQUENCE [LARGE SCALE GENOMIC DNA]</scope>
    <source>
        <strain evidence="9">LMG 29540</strain>
    </source>
</reference>
<sequence length="68" mass="7129">MKNRWNSCGVYMTATLGVSMLNYAPFAVLCFVNPLLTIEIAYAGIQTPRLAASAAAPAAAPVPSDPDD</sequence>
<evidence type="ECO:0000259" key="7">
    <source>
        <dbReference type="Pfam" id="PF03553"/>
    </source>
</evidence>
<evidence type="ECO:0000256" key="2">
    <source>
        <dbReference type="ARBA" id="ARBA00022475"/>
    </source>
</evidence>
<dbReference type="Pfam" id="PF03553">
    <property type="entry name" value="Na_H_antiporter"/>
    <property type="match status" value="1"/>
</dbReference>
<evidence type="ECO:0000256" key="3">
    <source>
        <dbReference type="ARBA" id="ARBA00022692"/>
    </source>
</evidence>
<dbReference type="Proteomes" id="UP000193228">
    <property type="component" value="Unassembled WGS sequence"/>
</dbReference>
<dbReference type="AlphaFoldDB" id="A0A1X7LJQ9"/>
<organism evidence="8 9">
    <name type="scientific">Paraburkholderia susongensis</name>
    <dbReference type="NCBI Taxonomy" id="1515439"/>
    <lineage>
        <taxon>Bacteria</taxon>
        <taxon>Pseudomonadati</taxon>
        <taxon>Pseudomonadota</taxon>
        <taxon>Betaproteobacteria</taxon>
        <taxon>Burkholderiales</taxon>
        <taxon>Burkholderiaceae</taxon>
        <taxon>Paraburkholderia</taxon>
    </lineage>
</organism>
<dbReference type="EMBL" id="FXAT01000006">
    <property type="protein sequence ID" value="SMG53900.1"/>
    <property type="molecule type" value="Genomic_DNA"/>
</dbReference>
<name>A0A1X7LJQ9_9BURK</name>
<dbReference type="STRING" id="1515439.SAMN06265784_106265"/>
<evidence type="ECO:0000256" key="4">
    <source>
        <dbReference type="ARBA" id="ARBA00022989"/>
    </source>
</evidence>
<evidence type="ECO:0000256" key="1">
    <source>
        <dbReference type="ARBA" id="ARBA00004651"/>
    </source>
</evidence>
<protein>
    <recommendedName>
        <fullName evidence="7">Na+/H+ antiporter NhaC-like C-terminal domain-containing protein</fullName>
    </recommendedName>
</protein>
<comment type="subcellular location">
    <subcellularLocation>
        <location evidence="1">Cell membrane</location>
        <topology evidence="1">Multi-pass membrane protein</topology>
    </subcellularLocation>
</comment>
<evidence type="ECO:0000256" key="6">
    <source>
        <dbReference type="SAM" id="Phobius"/>
    </source>
</evidence>
<proteinExistence type="predicted"/>
<evidence type="ECO:0000313" key="8">
    <source>
        <dbReference type="EMBL" id="SMG53900.1"/>
    </source>
</evidence>
<gene>
    <name evidence="8" type="ORF">SAMN06265784_106265</name>
</gene>